<accession>A0A2G9UL80</accession>
<reference evidence="7 8" key="1">
    <citation type="submission" date="2015-09" db="EMBL/GenBank/DDBJ databases">
        <title>Draft genome of the parasitic nematode Teladorsagia circumcincta isolate WARC Sus (inbred).</title>
        <authorList>
            <person name="Mitreva M."/>
        </authorList>
    </citation>
    <scope>NUCLEOTIDE SEQUENCE [LARGE SCALE GENOMIC DNA]</scope>
    <source>
        <strain evidence="7 8">S</strain>
    </source>
</reference>
<keyword evidence="8" id="KW-1185">Reference proteome</keyword>
<dbReference type="EMBL" id="KZ346085">
    <property type="protein sequence ID" value="PIO71021.1"/>
    <property type="molecule type" value="Genomic_DNA"/>
</dbReference>
<organism evidence="7 8">
    <name type="scientific">Teladorsagia circumcincta</name>
    <name type="common">Brown stomach worm</name>
    <name type="synonym">Ostertagia circumcincta</name>
    <dbReference type="NCBI Taxonomy" id="45464"/>
    <lineage>
        <taxon>Eukaryota</taxon>
        <taxon>Metazoa</taxon>
        <taxon>Ecdysozoa</taxon>
        <taxon>Nematoda</taxon>
        <taxon>Chromadorea</taxon>
        <taxon>Rhabditida</taxon>
        <taxon>Rhabditina</taxon>
        <taxon>Rhabditomorpha</taxon>
        <taxon>Strongyloidea</taxon>
        <taxon>Trichostrongylidae</taxon>
        <taxon>Teladorsagia</taxon>
    </lineage>
</organism>
<protein>
    <recommendedName>
        <fullName evidence="6">Bestrophin homolog</fullName>
    </recommendedName>
</protein>
<dbReference type="InterPro" id="IPR021134">
    <property type="entry name" value="Bestrophin-like"/>
</dbReference>
<dbReference type="GO" id="GO:0005254">
    <property type="term" value="F:chloride channel activity"/>
    <property type="evidence" value="ECO:0007669"/>
    <property type="project" value="UniProtKB-KW"/>
</dbReference>
<keyword evidence="6" id="KW-0407">Ion channel</keyword>
<dbReference type="InterPro" id="IPR000615">
    <property type="entry name" value="Bestrophin"/>
</dbReference>
<dbReference type="GO" id="GO:0005886">
    <property type="term" value="C:plasma membrane"/>
    <property type="evidence" value="ECO:0007669"/>
    <property type="project" value="UniProtKB-SubCell"/>
</dbReference>
<dbReference type="AlphaFoldDB" id="A0A2G9UL80"/>
<sequence length="267" mass="30593">MAALTVIVIDLAKKLRAQNDRNVNKCKFCSKLSQSAKTLVLSDGVSKVLAIAARNADHSKDDSPVCDIVIGAGLAEYPTDEHLFDSGLMTKEELALFKTIHVRVDPHQLFIYDWIAIPLVYTQVSTISVYGYFAFALIGRQFPSHNQYREPVDMYVPIFTILQFLFFVGWLKVGEDLMFPFGADDEDFEFNYILERNLEMAYLIVDDLHNQVPPVYVESLDDKVELMHTNASIRLANHPQRQHLRKYKLKDDAMQISRKDPQKMGKF</sequence>
<dbReference type="PANTHER" id="PTHR10736">
    <property type="entry name" value="BESTROPHIN"/>
    <property type="match status" value="1"/>
</dbReference>
<gene>
    <name evidence="7" type="ORF">TELCIR_07093</name>
</gene>
<evidence type="ECO:0000256" key="3">
    <source>
        <dbReference type="ARBA" id="ARBA00022989"/>
    </source>
</evidence>
<evidence type="ECO:0000256" key="4">
    <source>
        <dbReference type="ARBA" id="ARBA00023136"/>
    </source>
</evidence>
<dbReference type="GO" id="GO:0034707">
    <property type="term" value="C:chloride channel complex"/>
    <property type="evidence" value="ECO:0007669"/>
    <property type="project" value="UniProtKB-KW"/>
</dbReference>
<dbReference type="PANTHER" id="PTHR10736:SF55">
    <property type="entry name" value="BESTROPHIN-4"/>
    <property type="match status" value="1"/>
</dbReference>
<keyword evidence="3 6" id="KW-1133">Transmembrane helix</keyword>
<keyword evidence="6" id="KW-0406">Ion transport</keyword>
<evidence type="ECO:0000256" key="5">
    <source>
        <dbReference type="ARBA" id="ARBA00034769"/>
    </source>
</evidence>
<name>A0A2G9UL80_TELCI</name>
<keyword evidence="6" id="KW-0868">Chloride</keyword>
<proteinExistence type="inferred from homology"/>
<evidence type="ECO:0000313" key="7">
    <source>
        <dbReference type="EMBL" id="PIO71021.1"/>
    </source>
</evidence>
<comment type="subcellular location">
    <subcellularLocation>
        <location evidence="6">Cell membrane</location>
        <topology evidence="6">Multi-pass membrane protein</topology>
    </subcellularLocation>
    <subcellularLocation>
        <location evidence="1">Membrane</location>
    </subcellularLocation>
</comment>
<feature type="transmembrane region" description="Helical" evidence="6">
    <location>
        <begin position="154"/>
        <end position="171"/>
    </location>
</feature>
<keyword evidence="2 6" id="KW-0812">Transmembrane</keyword>
<evidence type="ECO:0000256" key="1">
    <source>
        <dbReference type="ARBA" id="ARBA00004370"/>
    </source>
</evidence>
<feature type="transmembrane region" description="Helical" evidence="6">
    <location>
        <begin position="111"/>
        <end position="134"/>
    </location>
</feature>
<comment type="function">
    <text evidence="6">Forms chloride channels.</text>
</comment>
<dbReference type="Pfam" id="PF01062">
    <property type="entry name" value="Bestrophin"/>
    <property type="match status" value="1"/>
</dbReference>
<comment type="similarity">
    <text evidence="5 6">Belongs to the anion channel-forming bestrophin (TC 1.A.46) family. Calcium-sensitive chloride channel subfamily.</text>
</comment>
<keyword evidence="6" id="KW-0869">Chloride channel</keyword>
<keyword evidence="6" id="KW-1003">Cell membrane</keyword>
<dbReference type="OrthoDB" id="201595at2759"/>
<evidence type="ECO:0000313" key="8">
    <source>
        <dbReference type="Proteomes" id="UP000230423"/>
    </source>
</evidence>
<evidence type="ECO:0000256" key="6">
    <source>
        <dbReference type="RuleBase" id="RU363126"/>
    </source>
</evidence>
<evidence type="ECO:0000256" key="2">
    <source>
        <dbReference type="ARBA" id="ARBA00022692"/>
    </source>
</evidence>
<keyword evidence="4 6" id="KW-0472">Membrane</keyword>
<dbReference type="Proteomes" id="UP000230423">
    <property type="component" value="Unassembled WGS sequence"/>
</dbReference>
<keyword evidence="6" id="KW-0813">Transport</keyword>